<name>M6U9R3_9LEPT</name>
<accession>M6U9R3</accession>
<evidence type="ECO:0000313" key="2">
    <source>
        <dbReference type="EMBL" id="EMO39686.1"/>
    </source>
</evidence>
<proteinExistence type="predicted"/>
<dbReference type="NCBIfam" id="NF038097">
    <property type="entry name" value="KCGN_DNA_rpt"/>
    <property type="match status" value="1"/>
</dbReference>
<dbReference type="Proteomes" id="UP000012153">
    <property type="component" value="Unassembled WGS sequence"/>
</dbReference>
<comment type="caution">
    <text evidence="2">The sequence shown here is derived from an EMBL/GenBank/DDBJ whole genome shotgun (WGS) entry which is preliminary data.</text>
</comment>
<dbReference type="AlphaFoldDB" id="M6U9R3"/>
<dbReference type="EMBL" id="AHOP02000050">
    <property type="protein sequence ID" value="EMO39686.1"/>
    <property type="molecule type" value="Genomic_DNA"/>
</dbReference>
<reference evidence="2 3" key="1">
    <citation type="submission" date="2013-01" db="EMBL/GenBank/DDBJ databases">
        <authorList>
            <person name="Harkins D.M."/>
            <person name="Durkin A.S."/>
            <person name="Brinkac L.M."/>
            <person name="Haft D.H."/>
            <person name="Selengut J.D."/>
            <person name="Sanka R."/>
            <person name="DePew J."/>
            <person name="Purushe J."/>
            <person name="Matthias M.A."/>
            <person name="Vinetz J.M."/>
            <person name="Sutton G.G."/>
            <person name="Nierman W.C."/>
            <person name="Fouts D.E."/>
        </authorList>
    </citation>
    <scope>NUCLEOTIDE SEQUENCE [LARGE SCALE GENOMIC DNA]</scope>
    <source>
        <strain evidence="2 3">ZUN142</strain>
    </source>
</reference>
<evidence type="ECO:0000313" key="3">
    <source>
        <dbReference type="Proteomes" id="UP000012153"/>
    </source>
</evidence>
<sequence length="47" mass="5258">MVERKSSVGRSDDNKINELPKETKSVGTTASSKFYSKTLRCGNYCKL</sequence>
<evidence type="ECO:0000256" key="1">
    <source>
        <dbReference type="SAM" id="MobiDB-lite"/>
    </source>
</evidence>
<feature type="compositionally biased region" description="Basic and acidic residues" evidence="1">
    <location>
        <begin position="1"/>
        <end position="24"/>
    </location>
</feature>
<protein>
    <submittedName>
        <fullName evidence="2">Uncharacterized protein</fullName>
    </submittedName>
</protein>
<organism evidence="2 3">
    <name type="scientific">Leptospira noguchii serovar Autumnalis str. ZUN142</name>
    <dbReference type="NCBI Taxonomy" id="1085540"/>
    <lineage>
        <taxon>Bacteria</taxon>
        <taxon>Pseudomonadati</taxon>
        <taxon>Spirochaetota</taxon>
        <taxon>Spirochaetia</taxon>
        <taxon>Leptospirales</taxon>
        <taxon>Leptospiraceae</taxon>
        <taxon>Leptospira</taxon>
    </lineage>
</organism>
<gene>
    <name evidence="2" type="ORF">LEP1GSC186_3770</name>
</gene>
<feature type="region of interest" description="Disordered" evidence="1">
    <location>
        <begin position="1"/>
        <end position="27"/>
    </location>
</feature>